<dbReference type="EMBL" id="CP159510">
    <property type="protein sequence ID" value="XCJ17879.1"/>
    <property type="molecule type" value="Genomic_DNA"/>
</dbReference>
<dbReference type="GO" id="GO:0016841">
    <property type="term" value="F:ammonia-lyase activity"/>
    <property type="evidence" value="ECO:0007669"/>
    <property type="project" value="UniProtKB-ARBA"/>
</dbReference>
<dbReference type="Gene3D" id="1.20.200.10">
    <property type="entry name" value="Fumarase/aspartase (Central domain)"/>
    <property type="match status" value="1"/>
</dbReference>
<dbReference type="AlphaFoldDB" id="A0AAU8IHH3"/>
<dbReference type="RefSeq" id="WP_353948965.1">
    <property type="nucleotide sequence ID" value="NZ_CP159510.1"/>
</dbReference>
<name>A0AAU8IHH3_9BACL</name>
<accession>A0AAU8IHH3</accession>
<sequence length="156" mass="16895">MIGEGYVDYRGTRMSAEQALSQSGLRKNRLGPKDALAIVSSNVLAAGETSLLADHTEKLVNTANLIYALSLEGFDGNITPLNPRIIETRAALVRNALEGSYLWDGHQRLSLQDPLSFRGGFSIHGSVRDALDIVKKTLTVFVNVSTLRSERLAGLA</sequence>
<dbReference type="Pfam" id="PF00221">
    <property type="entry name" value="Lyase_aromatic"/>
    <property type="match status" value="1"/>
</dbReference>
<evidence type="ECO:0000256" key="1">
    <source>
        <dbReference type="ARBA" id="ARBA00023239"/>
    </source>
</evidence>
<evidence type="ECO:0000313" key="2">
    <source>
        <dbReference type="EMBL" id="XCJ17879.1"/>
    </source>
</evidence>
<protein>
    <submittedName>
        <fullName evidence="2">Aromatic amino acid lyase</fullName>
    </submittedName>
</protein>
<dbReference type="SUPFAM" id="SSF48557">
    <property type="entry name" value="L-aspartase-like"/>
    <property type="match status" value="1"/>
</dbReference>
<dbReference type="InterPro" id="IPR001106">
    <property type="entry name" value="Aromatic_Lyase"/>
</dbReference>
<keyword evidence="1 2" id="KW-0456">Lyase</keyword>
<organism evidence="2">
    <name type="scientific">Sporolactobacillus sp. Y61</name>
    <dbReference type="NCBI Taxonomy" id="3160863"/>
    <lineage>
        <taxon>Bacteria</taxon>
        <taxon>Bacillati</taxon>
        <taxon>Bacillota</taxon>
        <taxon>Bacilli</taxon>
        <taxon>Bacillales</taxon>
        <taxon>Sporolactobacillaceae</taxon>
        <taxon>Sporolactobacillus</taxon>
    </lineage>
</organism>
<reference evidence="2" key="1">
    <citation type="submission" date="2024-06" db="EMBL/GenBank/DDBJ databases">
        <authorList>
            <person name="Fan A."/>
            <person name="Zhang F.Y."/>
            <person name="Zhang L."/>
        </authorList>
    </citation>
    <scope>NUCLEOTIDE SEQUENCE</scope>
    <source>
        <strain evidence="2">Y61</strain>
    </source>
</reference>
<gene>
    <name evidence="2" type="ORF">ABNN70_05250</name>
</gene>
<dbReference type="Gene3D" id="1.10.275.10">
    <property type="entry name" value="Fumarase/aspartase (N-terminal domain)"/>
    <property type="match status" value="1"/>
</dbReference>
<dbReference type="InterPro" id="IPR024083">
    <property type="entry name" value="Fumarase/histidase_N"/>
</dbReference>
<dbReference type="InterPro" id="IPR008948">
    <property type="entry name" value="L-Aspartase-like"/>
</dbReference>
<proteinExistence type="predicted"/>